<dbReference type="InParanoid" id="G1MDH3"/>
<dbReference type="GO" id="GO:0005634">
    <property type="term" value="C:nucleus"/>
    <property type="evidence" value="ECO:0007669"/>
    <property type="project" value="InterPro"/>
</dbReference>
<dbReference type="GO" id="GO:0000981">
    <property type="term" value="F:DNA-binding transcription factor activity, RNA polymerase II-specific"/>
    <property type="evidence" value="ECO:0007669"/>
    <property type="project" value="TreeGrafter"/>
</dbReference>
<dbReference type="PANTHER" id="PTHR46386:SF13">
    <property type="entry name" value="RIKEN CDNA A630001G21 GENE"/>
    <property type="match status" value="1"/>
</dbReference>
<keyword evidence="3" id="KW-1185">Reference proteome</keyword>
<dbReference type="AlphaFoldDB" id="G1MDH3"/>
<feature type="domain" description="HSR" evidence="1">
    <location>
        <begin position="1"/>
        <end position="111"/>
    </location>
</feature>
<dbReference type="Pfam" id="PF03172">
    <property type="entry name" value="HSR"/>
    <property type="match status" value="1"/>
</dbReference>
<evidence type="ECO:0000259" key="1">
    <source>
        <dbReference type="PROSITE" id="PS51414"/>
    </source>
</evidence>
<dbReference type="STRING" id="9646.ENSAMEP00000017401"/>
<dbReference type="PANTHER" id="PTHR46386">
    <property type="entry name" value="NUCLEAR BODY PROTEIN SP140"/>
    <property type="match status" value="1"/>
</dbReference>
<reference evidence="2" key="3">
    <citation type="submission" date="2025-09" db="UniProtKB">
        <authorList>
            <consortium name="Ensembl"/>
        </authorList>
    </citation>
    <scope>IDENTIFICATION</scope>
</reference>
<dbReference type="InterPro" id="IPR043563">
    <property type="entry name" value="Sp110/Sp140/Sp140L-like"/>
</dbReference>
<organism evidence="2 3">
    <name type="scientific">Ailuropoda melanoleuca</name>
    <name type="common">Giant panda</name>
    <dbReference type="NCBI Taxonomy" id="9646"/>
    <lineage>
        <taxon>Eukaryota</taxon>
        <taxon>Metazoa</taxon>
        <taxon>Chordata</taxon>
        <taxon>Craniata</taxon>
        <taxon>Vertebrata</taxon>
        <taxon>Euteleostomi</taxon>
        <taxon>Mammalia</taxon>
        <taxon>Eutheria</taxon>
        <taxon>Laurasiatheria</taxon>
        <taxon>Carnivora</taxon>
        <taxon>Caniformia</taxon>
        <taxon>Ursidae</taxon>
        <taxon>Ailuropoda</taxon>
    </lineage>
</organism>
<dbReference type="eggNOG" id="KOG2177">
    <property type="taxonomic scope" value="Eukaryota"/>
</dbReference>
<dbReference type="GeneTree" id="ENSGT00940000155124"/>
<protein>
    <recommendedName>
        <fullName evidence="1">HSR domain-containing protein</fullName>
    </recommendedName>
</protein>
<evidence type="ECO:0000313" key="2">
    <source>
        <dbReference type="Ensembl" id="ENSAMEP00000017401.2"/>
    </source>
</evidence>
<dbReference type="PROSITE" id="PS51414">
    <property type="entry name" value="HSR"/>
    <property type="match status" value="1"/>
</dbReference>
<sequence length="114" mass="13408">MFSLVQNKKISHEAFLNHFKQNKVEISNTITELFPFLESLRDCSLIMEESYNDSQEAHRNLIPVGKVVYNTLCCLEKNFGRSLLQVLFSRVHLKEYPDLIHLSKQRREKSREPA</sequence>
<evidence type="ECO:0000313" key="3">
    <source>
        <dbReference type="Proteomes" id="UP000008912"/>
    </source>
</evidence>
<reference evidence="2" key="2">
    <citation type="submission" date="2025-08" db="UniProtKB">
        <authorList>
            <consortium name="Ensembl"/>
        </authorList>
    </citation>
    <scope>IDENTIFICATION</scope>
</reference>
<reference evidence="2 3" key="1">
    <citation type="journal article" date="2010" name="Nature">
        <title>The sequence and de novo assembly of the giant panda genome.</title>
        <authorList>
            <person name="Li R."/>
            <person name="Fan W."/>
            <person name="Tian G."/>
            <person name="Zhu H."/>
            <person name="He L."/>
            <person name="Cai J."/>
            <person name="Huang Q."/>
            <person name="Cai Q."/>
            <person name="Li B."/>
            <person name="Bai Y."/>
            <person name="Zhang Z."/>
            <person name="Zhang Y."/>
            <person name="Wang W."/>
            <person name="Li J."/>
            <person name="Wei F."/>
            <person name="Li H."/>
            <person name="Jian M."/>
            <person name="Li J."/>
            <person name="Zhang Z."/>
            <person name="Nielsen R."/>
            <person name="Li D."/>
            <person name="Gu W."/>
            <person name="Yang Z."/>
            <person name="Xuan Z."/>
            <person name="Ryder O.A."/>
            <person name="Leung F.C."/>
            <person name="Zhou Y."/>
            <person name="Cao J."/>
            <person name="Sun X."/>
            <person name="Fu Y."/>
            <person name="Fang X."/>
            <person name="Guo X."/>
            <person name="Wang B."/>
            <person name="Hou R."/>
            <person name="Shen F."/>
            <person name="Mu B."/>
            <person name="Ni P."/>
            <person name="Lin R."/>
            <person name="Qian W."/>
            <person name="Wang G."/>
            <person name="Yu C."/>
            <person name="Nie W."/>
            <person name="Wang J."/>
            <person name="Wu Z."/>
            <person name="Liang H."/>
            <person name="Min J."/>
            <person name="Wu Q."/>
            <person name="Cheng S."/>
            <person name="Ruan J."/>
            <person name="Wang M."/>
            <person name="Shi Z."/>
            <person name="Wen M."/>
            <person name="Liu B."/>
            <person name="Ren X."/>
            <person name="Zheng H."/>
            <person name="Dong D."/>
            <person name="Cook K."/>
            <person name="Shan G."/>
            <person name="Zhang H."/>
            <person name="Kosiol C."/>
            <person name="Xie X."/>
            <person name="Lu Z."/>
            <person name="Zheng H."/>
            <person name="Li Y."/>
            <person name="Steiner C.C."/>
            <person name="Lam T.T."/>
            <person name="Lin S."/>
            <person name="Zhang Q."/>
            <person name="Li G."/>
            <person name="Tian J."/>
            <person name="Gong T."/>
            <person name="Liu H."/>
            <person name="Zhang D."/>
            <person name="Fang L."/>
            <person name="Ye C."/>
            <person name="Zhang J."/>
            <person name="Hu W."/>
            <person name="Xu A."/>
            <person name="Ren Y."/>
            <person name="Zhang G."/>
            <person name="Bruford M.W."/>
            <person name="Li Q."/>
            <person name="Ma L."/>
            <person name="Guo Y."/>
            <person name="An N."/>
            <person name="Hu Y."/>
            <person name="Zheng Y."/>
            <person name="Shi Y."/>
            <person name="Li Z."/>
            <person name="Liu Q."/>
            <person name="Chen Y."/>
            <person name="Zhao J."/>
            <person name="Qu N."/>
            <person name="Zhao S."/>
            <person name="Tian F."/>
            <person name="Wang X."/>
            <person name="Wang H."/>
            <person name="Xu L."/>
            <person name="Liu X."/>
            <person name="Vinar T."/>
            <person name="Wang Y."/>
            <person name="Lam T.W."/>
            <person name="Yiu S.M."/>
            <person name="Liu S."/>
            <person name="Zhang H."/>
            <person name="Li D."/>
            <person name="Huang Y."/>
            <person name="Wang X."/>
            <person name="Yang G."/>
            <person name="Jiang Z."/>
            <person name="Wang J."/>
            <person name="Qin N."/>
            <person name="Li L."/>
            <person name="Li J."/>
            <person name="Bolund L."/>
            <person name="Kristiansen K."/>
            <person name="Wong G.K."/>
            <person name="Olson M."/>
            <person name="Zhang X."/>
            <person name="Li S."/>
            <person name="Yang H."/>
            <person name="Wang J."/>
            <person name="Wang J."/>
        </authorList>
    </citation>
    <scope>NUCLEOTIDE SEQUENCE [LARGE SCALE GENOMIC DNA]</scope>
</reference>
<dbReference type="Ensembl" id="ENSAMET00000018112.2">
    <property type="protein sequence ID" value="ENSAMEP00000017401.2"/>
    <property type="gene ID" value="ENSAMEG00000016479.2"/>
</dbReference>
<name>G1MDH3_AILME</name>
<dbReference type="Proteomes" id="UP000008912">
    <property type="component" value="Unassembled WGS sequence"/>
</dbReference>
<dbReference type="HOGENOM" id="CLU_132714_1_0_1"/>
<dbReference type="InterPro" id="IPR004865">
    <property type="entry name" value="HSR_dom"/>
</dbReference>
<accession>G1MDH3</accession>
<proteinExistence type="predicted"/>